<evidence type="ECO:0000256" key="2">
    <source>
        <dbReference type="ARBA" id="ARBA00022527"/>
    </source>
</evidence>
<dbReference type="GeneID" id="103516630"/>
<keyword evidence="11" id="KW-1185">Reference proteome</keyword>
<name>A0A1S3DDL7_DIACI</name>
<keyword evidence="3" id="KW-0808">Transferase</keyword>
<evidence type="ECO:0000256" key="9">
    <source>
        <dbReference type="SAM" id="MobiDB-lite"/>
    </source>
</evidence>
<protein>
    <recommendedName>
        <fullName evidence="1">non-specific serine/threonine protein kinase</fullName>
        <ecNumber evidence="1">2.7.11.1</ecNumber>
    </recommendedName>
</protein>
<feature type="region of interest" description="Disordered" evidence="9">
    <location>
        <begin position="352"/>
        <end position="379"/>
    </location>
</feature>
<dbReference type="PaxDb" id="121845-A0A1S3DDL7"/>
<accession>A0A1S3DDL7</accession>
<keyword evidence="2" id="KW-0723">Serine/threonine-protein kinase</keyword>
<reference evidence="12" key="1">
    <citation type="submission" date="2025-08" db="UniProtKB">
        <authorList>
            <consortium name="RefSeq"/>
        </authorList>
    </citation>
    <scope>IDENTIFICATION</scope>
</reference>
<dbReference type="Gene3D" id="3.30.200.20">
    <property type="entry name" value="Phosphorylase Kinase, domain 1"/>
    <property type="match status" value="1"/>
</dbReference>
<dbReference type="PANTHER" id="PTHR47634:SF9">
    <property type="entry name" value="PROTEIN KINASE DOMAIN-CONTAINING PROTEIN-RELATED"/>
    <property type="match status" value="1"/>
</dbReference>
<dbReference type="AlphaFoldDB" id="A0A1S3DDL7"/>
<feature type="region of interest" description="Disordered" evidence="9">
    <location>
        <begin position="230"/>
        <end position="297"/>
    </location>
</feature>
<dbReference type="PANTHER" id="PTHR47634">
    <property type="entry name" value="PROTEIN KINASE DOMAIN-CONTAINING PROTEIN-RELATED"/>
    <property type="match status" value="1"/>
</dbReference>
<evidence type="ECO:0000256" key="7">
    <source>
        <dbReference type="ARBA" id="ARBA00047899"/>
    </source>
</evidence>
<feature type="compositionally biased region" description="Basic and acidic residues" evidence="9">
    <location>
        <begin position="353"/>
        <end position="377"/>
    </location>
</feature>
<dbReference type="STRING" id="121845.A0A1S3DDL7"/>
<keyword evidence="6" id="KW-0067">ATP-binding</keyword>
<keyword evidence="10" id="KW-0472">Membrane</keyword>
<evidence type="ECO:0000313" key="12">
    <source>
        <dbReference type="RefSeq" id="XP_008479828.2"/>
    </source>
</evidence>
<dbReference type="GO" id="GO:0005737">
    <property type="term" value="C:cytoplasm"/>
    <property type="evidence" value="ECO:0007669"/>
    <property type="project" value="TreeGrafter"/>
</dbReference>
<feature type="compositionally biased region" description="Low complexity" evidence="9">
    <location>
        <begin position="240"/>
        <end position="291"/>
    </location>
</feature>
<comment type="catalytic activity">
    <reaction evidence="8">
        <text>L-seryl-[protein] + ATP = O-phospho-L-seryl-[protein] + ADP + H(+)</text>
        <dbReference type="Rhea" id="RHEA:17989"/>
        <dbReference type="Rhea" id="RHEA-COMP:9863"/>
        <dbReference type="Rhea" id="RHEA-COMP:11604"/>
        <dbReference type="ChEBI" id="CHEBI:15378"/>
        <dbReference type="ChEBI" id="CHEBI:29999"/>
        <dbReference type="ChEBI" id="CHEBI:30616"/>
        <dbReference type="ChEBI" id="CHEBI:83421"/>
        <dbReference type="ChEBI" id="CHEBI:456216"/>
        <dbReference type="EC" id="2.7.11.1"/>
    </reaction>
</comment>
<evidence type="ECO:0000256" key="4">
    <source>
        <dbReference type="ARBA" id="ARBA00022741"/>
    </source>
</evidence>
<dbReference type="InterPro" id="IPR051334">
    <property type="entry name" value="SRPK"/>
</dbReference>
<gene>
    <name evidence="12" type="primary">LOC103516630</name>
</gene>
<keyword evidence="4" id="KW-0547">Nucleotide-binding</keyword>
<evidence type="ECO:0000256" key="3">
    <source>
        <dbReference type="ARBA" id="ARBA00022679"/>
    </source>
</evidence>
<proteinExistence type="predicted"/>
<organism evidence="11 12">
    <name type="scientific">Diaphorina citri</name>
    <name type="common">Asian citrus psyllid</name>
    <dbReference type="NCBI Taxonomy" id="121845"/>
    <lineage>
        <taxon>Eukaryota</taxon>
        <taxon>Metazoa</taxon>
        <taxon>Ecdysozoa</taxon>
        <taxon>Arthropoda</taxon>
        <taxon>Hexapoda</taxon>
        <taxon>Insecta</taxon>
        <taxon>Pterygota</taxon>
        <taxon>Neoptera</taxon>
        <taxon>Paraneoptera</taxon>
        <taxon>Hemiptera</taxon>
        <taxon>Sternorrhyncha</taxon>
        <taxon>Psylloidea</taxon>
        <taxon>Psyllidae</taxon>
        <taxon>Diaphorininae</taxon>
        <taxon>Diaphorina</taxon>
    </lineage>
</organism>
<dbReference type="RefSeq" id="XP_008479828.2">
    <property type="nucleotide sequence ID" value="XM_008481606.3"/>
</dbReference>
<keyword evidence="10" id="KW-0812">Transmembrane</keyword>
<evidence type="ECO:0000256" key="10">
    <source>
        <dbReference type="SAM" id="Phobius"/>
    </source>
</evidence>
<dbReference type="GO" id="GO:0000245">
    <property type="term" value="P:spliceosomal complex assembly"/>
    <property type="evidence" value="ECO:0007669"/>
    <property type="project" value="TreeGrafter"/>
</dbReference>
<evidence type="ECO:0000256" key="1">
    <source>
        <dbReference type="ARBA" id="ARBA00012513"/>
    </source>
</evidence>
<dbReference type="Proteomes" id="UP000079169">
    <property type="component" value="Unplaced"/>
</dbReference>
<dbReference type="GO" id="GO:0050684">
    <property type="term" value="P:regulation of mRNA processing"/>
    <property type="evidence" value="ECO:0007669"/>
    <property type="project" value="TreeGrafter"/>
</dbReference>
<comment type="catalytic activity">
    <reaction evidence="7">
        <text>L-threonyl-[protein] + ATP = O-phospho-L-threonyl-[protein] + ADP + H(+)</text>
        <dbReference type="Rhea" id="RHEA:46608"/>
        <dbReference type="Rhea" id="RHEA-COMP:11060"/>
        <dbReference type="Rhea" id="RHEA-COMP:11605"/>
        <dbReference type="ChEBI" id="CHEBI:15378"/>
        <dbReference type="ChEBI" id="CHEBI:30013"/>
        <dbReference type="ChEBI" id="CHEBI:30616"/>
        <dbReference type="ChEBI" id="CHEBI:61977"/>
        <dbReference type="ChEBI" id="CHEBI:456216"/>
        <dbReference type="EC" id="2.7.11.1"/>
    </reaction>
</comment>
<dbReference type="GO" id="GO:0004674">
    <property type="term" value="F:protein serine/threonine kinase activity"/>
    <property type="evidence" value="ECO:0007669"/>
    <property type="project" value="UniProtKB-KW"/>
</dbReference>
<evidence type="ECO:0000256" key="5">
    <source>
        <dbReference type="ARBA" id="ARBA00022777"/>
    </source>
</evidence>
<evidence type="ECO:0000313" key="11">
    <source>
        <dbReference type="Proteomes" id="UP000079169"/>
    </source>
</evidence>
<feature type="transmembrane region" description="Helical" evidence="10">
    <location>
        <begin position="511"/>
        <end position="531"/>
    </location>
</feature>
<evidence type="ECO:0000256" key="6">
    <source>
        <dbReference type="ARBA" id="ARBA00022840"/>
    </source>
</evidence>
<dbReference type="KEGG" id="dci:103516630"/>
<dbReference type="EC" id="2.7.11.1" evidence="1"/>
<sequence length="545" mass="62725">MHTNYATNLIKTLIEIQKHPSDKLMKLLDHFQVTGINGTHVCTVTEIMAECLCNYMIRQKFQPAPLVVAKIIVNQILEGLNHLHTKHNLVHTSIKPESIFFKADHVYIMTLVYETYIAFNNPILPNSFTCNLPDRLVHFRTNISDVYPHIQTKMLLLDKEFEQFVNREENFRLNDYDIKQVLDLQKWLTDGKNENQGGTSHTGEISENANTLMKRLSRYIKSKINIQQATTHQECHDQQSSSKTKSKSCSTCKSSIGSNYKSSNTTNYESTSFNFSTSSSSSSSGMSSGESSDTENEVKKLNQINRDEVVTQVGICCIEEEENPFTKMGKVTEKDCDEYREETTSLIVETPNEQEHGQEENETPKIEEMESDSDSKENSNLINTQIEQKETNNYNDTCTPDLDDEERQIHELEENASFKLPAIFCEILEQCRLNQDFRLDPRVDPTSIKMYTTFCEILEQCRLNHQDFRPDPRVDPTSIKMYTVAITNNMYVLLAVKMLSVEGHWEKTSLVVPWIVGCITFMSLEAMAMVYSNVLRDHVNKFYYT</sequence>
<dbReference type="InterPro" id="IPR011009">
    <property type="entry name" value="Kinase-like_dom_sf"/>
</dbReference>
<dbReference type="GO" id="GO:0005634">
    <property type="term" value="C:nucleus"/>
    <property type="evidence" value="ECO:0007669"/>
    <property type="project" value="TreeGrafter"/>
</dbReference>
<dbReference type="SUPFAM" id="SSF56112">
    <property type="entry name" value="Protein kinase-like (PK-like)"/>
    <property type="match status" value="1"/>
</dbReference>
<keyword evidence="5" id="KW-0418">Kinase</keyword>
<dbReference type="GO" id="GO:0005524">
    <property type="term" value="F:ATP binding"/>
    <property type="evidence" value="ECO:0007669"/>
    <property type="project" value="UniProtKB-KW"/>
</dbReference>
<evidence type="ECO:0000256" key="8">
    <source>
        <dbReference type="ARBA" id="ARBA00048679"/>
    </source>
</evidence>
<keyword evidence="10" id="KW-1133">Transmembrane helix</keyword>
<dbReference type="Gene3D" id="1.10.510.10">
    <property type="entry name" value="Transferase(Phosphotransferase) domain 1"/>
    <property type="match status" value="1"/>
</dbReference>